<reference evidence="1" key="1">
    <citation type="submission" date="2013-08" db="EMBL/GenBank/DDBJ databases">
        <title>Oryza genome evolution.</title>
        <authorList>
            <person name="Wing R.A."/>
            <person name="Panaud O."/>
            <person name="Oliveira A.C."/>
        </authorList>
    </citation>
    <scope>NUCLEOTIDE SEQUENCE</scope>
</reference>
<protein>
    <submittedName>
        <fullName evidence="1">Uncharacterized protein</fullName>
    </submittedName>
</protein>
<dbReference type="EnsemblPlants" id="OGLUM01G09870.1">
    <property type="protein sequence ID" value="OGLUM01G09870.1"/>
    <property type="gene ID" value="OGLUM01G09870"/>
</dbReference>
<reference evidence="1" key="3">
    <citation type="submission" date="2018-05" db="EMBL/GenBank/DDBJ databases">
        <title>OgluRS3 (Oryza glumaepatula Reference Sequence Version 3).</title>
        <authorList>
            <person name="Zhang J."/>
            <person name="Kudrna D."/>
            <person name="Lee S."/>
            <person name="Talag J."/>
            <person name="Welchert J."/>
            <person name="Wing R.A."/>
        </authorList>
    </citation>
    <scope>NUCLEOTIDE SEQUENCE [LARGE SCALE GENOMIC DNA]</scope>
</reference>
<dbReference type="Gramene" id="OGLUM01G09870.1">
    <property type="protein sequence ID" value="OGLUM01G09870.1"/>
    <property type="gene ID" value="OGLUM01G09870"/>
</dbReference>
<dbReference type="AlphaFoldDB" id="A0A0D9Y5S4"/>
<evidence type="ECO:0000313" key="2">
    <source>
        <dbReference type="Proteomes" id="UP000026961"/>
    </source>
</evidence>
<dbReference type="Proteomes" id="UP000026961">
    <property type="component" value="Chromosome 1"/>
</dbReference>
<keyword evidence="2" id="KW-1185">Reference proteome</keyword>
<sequence length="136" mass="15851">MAIFRFTEKDFIALSSRQIFDCSISKSVFSLRIPGASTWLRLPLFQIYEGKVPREDKMNFTRKLAHTCRNIHYSGVEDYTTFNNNFDNMKSSKVKPLEAFMKSSIGKGLTIVKSFTVILHRMFSRRRAITRLPLFL</sequence>
<reference evidence="1" key="2">
    <citation type="submission" date="2015-04" db="UniProtKB">
        <authorList>
            <consortium name="EnsemblPlants"/>
        </authorList>
    </citation>
    <scope>IDENTIFICATION</scope>
</reference>
<organism evidence="1">
    <name type="scientific">Oryza glumipatula</name>
    <dbReference type="NCBI Taxonomy" id="40148"/>
    <lineage>
        <taxon>Eukaryota</taxon>
        <taxon>Viridiplantae</taxon>
        <taxon>Streptophyta</taxon>
        <taxon>Embryophyta</taxon>
        <taxon>Tracheophyta</taxon>
        <taxon>Spermatophyta</taxon>
        <taxon>Magnoliopsida</taxon>
        <taxon>Liliopsida</taxon>
        <taxon>Poales</taxon>
        <taxon>Poaceae</taxon>
        <taxon>BOP clade</taxon>
        <taxon>Oryzoideae</taxon>
        <taxon>Oryzeae</taxon>
        <taxon>Oryzinae</taxon>
        <taxon>Oryza</taxon>
    </lineage>
</organism>
<accession>A0A0D9Y5S4</accession>
<dbReference type="HOGENOM" id="CLU_1878637_0_0_1"/>
<name>A0A0D9Y5S4_9ORYZ</name>
<proteinExistence type="predicted"/>
<evidence type="ECO:0000313" key="1">
    <source>
        <dbReference type="EnsemblPlants" id="OGLUM01G09870.1"/>
    </source>
</evidence>